<organism evidence="12 13">
    <name type="scientific">Paralvinella palmiformis</name>
    <dbReference type="NCBI Taxonomy" id="53620"/>
    <lineage>
        <taxon>Eukaryota</taxon>
        <taxon>Metazoa</taxon>
        <taxon>Spiralia</taxon>
        <taxon>Lophotrochozoa</taxon>
        <taxon>Annelida</taxon>
        <taxon>Polychaeta</taxon>
        <taxon>Sedentaria</taxon>
        <taxon>Canalipalpata</taxon>
        <taxon>Terebellida</taxon>
        <taxon>Terebelliformia</taxon>
        <taxon>Alvinellidae</taxon>
        <taxon>Paralvinella</taxon>
    </lineage>
</organism>
<dbReference type="PIRSF" id="PIRSF036517">
    <property type="entry name" value="Ext_hemo"/>
    <property type="match status" value="1"/>
</dbReference>
<evidence type="ECO:0000313" key="13">
    <source>
        <dbReference type="Proteomes" id="UP001208570"/>
    </source>
</evidence>
<feature type="disulfide bond" evidence="8">
    <location>
        <begin position="21"/>
        <end position="150"/>
    </location>
</feature>
<dbReference type="Gene3D" id="1.10.490.10">
    <property type="entry name" value="Globins"/>
    <property type="match status" value="1"/>
</dbReference>
<dbReference type="CDD" id="cd01040">
    <property type="entry name" value="Mb-like"/>
    <property type="match status" value="1"/>
</dbReference>
<sequence length="164" mass="18851">MKVLIIIAVCLAFVPACMSDCSPLKRLKIKSQWEAVYGRDSVARENLGREIWSYILAKEPKMKELFARVRGDNINSDAFKAHAVRVFGGFDICVSLMNDPDTLNAELQHLHDQHDQRGIPHEYFDIFIEALNYVIPNHLEHYDEDAWEDCFQVIKNAITEGLTE</sequence>
<evidence type="ECO:0000313" key="12">
    <source>
        <dbReference type="EMBL" id="KAK2151983.1"/>
    </source>
</evidence>
<evidence type="ECO:0000259" key="11">
    <source>
        <dbReference type="PROSITE" id="PS01033"/>
    </source>
</evidence>
<keyword evidence="5 6" id="KW-0408">Iron</keyword>
<protein>
    <recommendedName>
        <fullName evidence="6">Extracellular globin</fullName>
    </recommendedName>
</protein>
<dbReference type="GO" id="GO:0005506">
    <property type="term" value="F:iron ion binding"/>
    <property type="evidence" value="ECO:0007669"/>
    <property type="project" value="UniProtKB-UniRule"/>
</dbReference>
<dbReference type="EMBL" id="JAODUP010000343">
    <property type="protein sequence ID" value="KAK2151983.1"/>
    <property type="molecule type" value="Genomic_DNA"/>
</dbReference>
<evidence type="ECO:0000256" key="1">
    <source>
        <dbReference type="ARBA" id="ARBA00022448"/>
    </source>
</evidence>
<dbReference type="Pfam" id="PF00042">
    <property type="entry name" value="Globin"/>
    <property type="match status" value="1"/>
</dbReference>
<keyword evidence="2 6" id="KW-0349">Heme</keyword>
<name>A0AAD9JF29_9ANNE</name>
<comment type="caution">
    <text evidence="12">The sequence shown here is derived from an EMBL/GenBank/DDBJ whole genome shotgun (WGS) entry which is preliminary data.</text>
</comment>
<dbReference type="GO" id="GO:0005833">
    <property type="term" value="C:hemoglobin complex"/>
    <property type="evidence" value="ECO:0007669"/>
    <property type="project" value="UniProtKB-UniRule"/>
</dbReference>
<evidence type="ECO:0000256" key="4">
    <source>
        <dbReference type="ARBA" id="ARBA00022723"/>
    </source>
</evidence>
<keyword evidence="10" id="KW-0732">Signal</keyword>
<evidence type="ECO:0000256" key="10">
    <source>
        <dbReference type="SAM" id="SignalP"/>
    </source>
</evidence>
<dbReference type="AlphaFoldDB" id="A0AAD9JF29"/>
<dbReference type="InterPro" id="IPR044399">
    <property type="entry name" value="Mb-like_M"/>
</dbReference>
<dbReference type="SUPFAM" id="SSF46458">
    <property type="entry name" value="Globin-like"/>
    <property type="match status" value="1"/>
</dbReference>
<evidence type="ECO:0000256" key="9">
    <source>
        <dbReference type="RuleBase" id="RU000356"/>
    </source>
</evidence>
<feature type="chain" id="PRO_5042109183" description="Extracellular globin" evidence="10">
    <location>
        <begin position="20"/>
        <end position="164"/>
    </location>
</feature>
<evidence type="ECO:0000256" key="3">
    <source>
        <dbReference type="ARBA" id="ARBA00022621"/>
    </source>
</evidence>
<comment type="similarity">
    <text evidence="6 9">Belongs to the globin family.</text>
</comment>
<dbReference type="GO" id="GO:0005576">
    <property type="term" value="C:extracellular region"/>
    <property type="evidence" value="ECO:0007669"/>
    <property type="project" value="UniProtKB-UniRule"/>
</dbReference>
<dbReference type="Proteomes" id="UP001208570">
    <property type="component" value="Unassembled WGS sequence"/>
</dbReference>
<dbReference type="PROSITE" id="PS01033">
    <property type="entry name" value="GLOBIN"/>
    <property type="match status" value="1"/>
</dbReference>
<keyword evidence="1 6" id="KW-0813">Transport</keyword>
<dbReference type="InterPro" id="IPR000971">
    <property type="entry name" value="Globin"/>
</dbReference>
<keyword evidence="3 6" id="KW-0561">Oxygen transport</keyword>
<dbReference type="GO" id="GO:0020037">
    <property type="term" value="F:heme binding"/>
    <property type="evidence" value="ECO:0007669"/>
    <property type="project" value="UniProtKB-UniRule"/>
</dbReference>
<keyword evidence="8" id="KW-1015">Disulfide bond</keyword>
<dbReference type="InterPro" id="IPR014610">
    <property type="entry name" value="Haemoglobin_extracell"/>
</dbReference>
<keyword evidence="4 6" id="KW-0479">Metal-binding</keyword>
<evidence type="ECO:0000256" key="5">
    <source>
        <dbReference type="ARBA" id="ARBA00023004"/>
    </source>
</evidence>
<dbReference type="InterPro" id="IPR009050">
    <property type="entry name" value="Globin-like_sf"/>
</dbReference>
<feature type="binding site" description="proximal binding residue" evidence="7">
    <location>
        <position position="114"/>
    </location>
    <ligand>
        <name>heme b</name>
        <dbReference type="ChEBI" id="CHEBI:60344"/>
    </ligand>
    <ligandPart>
        <name>Fe</name>
        <dbReference type="ChEBI" id="CHEBI:18248"/>
    </ligandPart>
</feature>
<evidence type="ECO:0000256" key="6">
    <source>
        <dbReference type="PIRNR" id="PIRNR036517"/>
    </source>
</evidence>
<dbReference type="GO" id="GO:0005344">
    <property type="term" value="F:oxygen carrier activity"/>
    <property type="evidence" value="ECO:0007669"/>
    <property type="project" value="UniProtKB-UniRule"/>
</dbReference>
<dbReference type="GO" id="GO:0019825">
    <property type="term" value="F:oxygen binding"/>
    <property type="evidence" value="ECO:0007669"/>
    <property type="project" value="UniProtKB-UniRule"/>
</dbReference>
<evidence type="ECO:0000256" key="8">
    <source>
        <dbReference type="PIRSR" id="PIRSR036517-2"/>
    </source>
</evidence>
<evidence type="ECO:0000256" key="2">
    <source>
        <dbReference type="ARBA" id="ARBA00022617"/>
    </source>
</evidence>
<gene>
    <name evidence="12" type="ORF">LSH36_343g01027</name>
</gene>
<proteinExistence type="inferred from homology"/>
<accession>A0AAD9JF29</accession>
<evidence type="ECO:0000256" key="7">
    <source>
        <dbReference type="PIRSR" id="PIRSR036517-1"/>
    </source>
</evidence>
<dbReference type="InterPro" id="IPR012292">
    <property type="entry name" value="Globin/Proto"/>
</dbReference>
<feature type="domain" description="Globin" evidence="11">
    <location>
        <begin position="20"/>
        <end position="163"/>
    </location>
</feature>
<keyword evidence="13" id="KW-1185">Reference proteome</keyword>
<reference evidence="12" key="1">
    <citation type="journal article" date="2023" name="Mol. Biol. Evol.">
        <title>Third-Generation Sequencing Reveals the Adaptive Role of the Epigenome in Three Deep-Sea Polychaetes.</title>
        <authorList>
            <person name="Perez M."/>
            <person name="Aroh O."/>
            <person name="Sun Y."/>
            <person name="Lan Y."/>
            <person name="Juniper S.K."/>
            <person name="Young C.R."/>
            <person name="Angers B."/>
            <person name="Qian P.Y."/>
        </authorList>
    </citation>
    <scope>NUCLEOTIDE SEQUENCE</scope>
    <source>
        <strain evidence="12">P08H-3</strain>
    </source>
</reference>
<feature type="signal peptide" evidence="10">
    <location>
        <begin position="1"/>
        <end position="19"/>
    </location>
</feature>